<dbReference type="SUPFAM" id="SSF55874">
    <property type="entry name" value="ATPase domain of HSP90 chaperone/DNA topoisomerase II/histidine kinase"/>
    <property type="match status" value="1"/>
</dbReference>
<dbReference type="InterPro" id="IPR003018">
    <property type="entry name" value="GAF"/>
</dbReference>
<proteinExistence type="predicted"/>
<feature type="domain" description="Histidine kinase" evidence="9">
    <location>
        <begin position="173"/>
        <end position="393"/>
    </location>
</feature>
<evidence type="ECO:0000256" key="6">
    <source>
        <dbReference type="ARBA" id="ARBA00022777"/>
    </source>
</evidence>
<protein>
    <recommendedName>
        <fullName evidence="2">histidine kinase</fullName>
        <ecNumber evidence="2">2.7.13.3</ecNumber>
    </recommendedName>
</protein>
<keyword evidence="7" id="KW-0067">ATP-binding</keyword>
<comment type="catalytic activity">
    <reaction evidence="1">
        <text>ATP + protein L-histidine = ADP + protein N-phospho-L-histidine.</text>
        <dbReference type="EC" id="2.7.13.3"/>
    </reaction>
</comment>
<keyword evidence="3" id="KW-0597">Phosphoprotein</keyword>
<dbReference type="Gene3D" id="3.30.450.40">
    <property type="match status" value="1"/>
</dbReference>
<dbReference type="SUPFAM" id="SSF55781">
    <property type="entry name" value="GAF domain-like"/>
    <property type="match status" value="1"/>
</dbReference>
<dbReference type="InterPro" id="IPR036890">
    <property type="entry name" value="HATPase_C_sf"/>
</dbReference>
<evidence type="ECO:0000313" key="11">
    <source>
        <dbReference type="Proteomes" id="UP001407405"/>
    </source>
</evidence>
<sequence>MISTTNPTQPEQPQHPLEGPYLELIARLSARMIHLNLSSDYLIDESLADLGRQTAASRAYVFLFRCQYTYMDNLYEWCAPGVSAEKMNLQNLKTDGFPWWMAQLHQNQIITVPRTDEMPNEARSEQQIVMEQGIKSLVVLPLRIKDELIGYLGLDDTIQYRNWSDSSLLSLRLIADIFSGAFARLRCEQDYLNANEAIDRQDHNIRQLLQRIQPDESAQTVVGSLDLSLPIGLHKEPFNELIQQVISLLQTDLVIFNNVDLALDNKLPLMDCNRFDLCQVIQAIIKNAIDEASHKNAVLASRGAKDTNLLKVETLREGNHLICHISDNGMGIPECNQMKIFEPLFSTKPIHNGSGLGLSYAYDVIVNKYQGDISISTNHWGGATFTLRLPFRQEKCK</sequence>
<gene>
    <name evidence="10" type="ORF">AAIG11_10380</name>
</gene>
<dbReference type="PANTHER" id="PTHR43065:SF10">
    <property type="entry name" value="PEROXIDE STRESS-ACTIVATED HISTIDINE KINASE MAK3"/>
    <property type="match status" value="1"/>
</dbReference>
<evidence type="ECO:0000256" key="5">
    <source>
        <dbReference type="ARBA" id="ARBA00022741"/>
    </source>
</evidence>
<dbReference type="Pfam" id="PF02518">
    <property type="entry name" value="HATPase_c"/>
    <property type="match status" value="1"/>
</dbReference>
<comment type="caution">
    <text evidence="10">The sequence shown here is derived from an EMBL/GenBank/DDBJ whole genome shotgun (WGS) entry which is preliminary data.</text>
</comment>
<evidence type="ECO:0000256" key="1">
    <source>
        <dbReference type="ARBA" id="ARBA00000085"/>
    </source>
</evidence>
<evidence type="ECO:0000256" key="3">
    <source>
        <dbReference type="ARBA" id="ARBA00022553"/>
    </source>
</evidence>
<dbReference type="Pfam" id="PF01590">
    <property type="entry name" value="GAF"/>
    <property type="match status" value="1"/>
</dbReference>
<dbReference type="CDD" id="cd00075">
    <property type="entry name" value="HATPase"/>
    <property type="match status" value="1"/>
</dbReference>
<evidence type="ECO:0000256" key="8">
    <source>
        <dbReference type="ARBA" id="ARBA00023012"/>
    </source>
</evidence>
<evidence type="ECO:0000259" key="9">
    <source>
        <dbReference type="PROSITE" id="PS50109"/>
    </source>
</evidence>
<reference evidence="10 11" key="1">
    <citation type="submission" date="2024-04" db="EMBL/GenBank/DDBJ databases">
        <title>Genome sequencing and metabolic network reconstruction of aminoacids and betaine degradation by Anoxynatronum sibiricum.</title>
        <authorList>
            <person name="Detkova E.N."/>
            <person name="Boltjanskaja Y.V."/>
            <person name="Mardanov A.V."/>
            <person name="Kevbrin V."/>
        </authorList>
    </citation>
    <scope>NUCLEOTIDE SEQUENCE [LARGE SCALE GENOMIC DNA]</scope>
    <source>
        <strain evidence="10 11">Z-7981</strain>
    </source>
</reference>
<evidence type="ECO:0000256" key="7">
    <source>
        <dbReference type="ARBA" id="ARBA00022840"/>
    </source>
</evidence>
<dbReference type="SMART" id="SM00387">
    <property type="entry name" value="HATPase_c"/>
    <property type="match status" value="1"/>
</dbReference>
<keyword evidence="5" id="KW-0547">Nucleotide-binding</keyword>
<keyword evidence="8" id="KW-0902">Two-component regulatory system</keyword>
<dbReference type="EC" id="2.7.13.3" evidence="2"/>
<evidence type="ECO:0000256" key="2">
    <source>
        <dbReference type="ARBA" id="ARBA00012438"/>
    </source>
</evidence>
<dbReference type="Proteomes" id="UP001407405">
    <property type="component" value="Unassembled WGS sequence"/>
</dbReference>
<dbReference type="RefSeq" id="WP_343186204.1">
    <property type="nucleotide sequence ID" value="NZ_JBCITM010000009.1"/>
</dbReference>
<dbReference type="InterPro" id="IPR003594">
    <property type="entry name" value="HATPase_dom"/>
</dbReference>
<name>A0ABU9VUN8_9CLOT</name>
<accession>A0ABU9VUN8</accession>
<organism evidence="10 11">
    <name type="scientific">Anoxynatronum sibiricum</name>
    <dbReference type="NCBI Taxonomy" id="210623"/>
    <lineage>
        <taxon>Bacteria</taxon>
        <taxon>Bacillati</taxon>
        <taxon>Bacillota</taxon>
        <taxon>Clostridia</taxon>
        <taxon>Eubacteriales</taxon>
        <taxon>Clostridiaceae</taxon>
        <taxon>Anoxynatronum</taxon>
    </lineage>
</organism>
<dbReference type="InterPro" id="IPR005467">
    <property type="entry name" value="His_kinase_dom"/>
</dbReference>
<dbReference type="GO" id="GO:0016301">
    <property type="term" value="F:kinase activity"/>
    <property type="evidence" value="ECO:0007669"/>
    <property type="project" value="UniProtKB-KW"/>
</dbReference>
<dbReference type="Gene3D" id="3.30.565.10">
    <property type="entry name" value="Histidine kinase-like ATPase, C-terminal domain"/>
    <property type="match status" value="1"/>
</dbReference>
<dbReference type="InterPro" id="IPR029016">
    <property type="entry name" value="GAF-like_dom_sf"/>
</dbReference>
<keyword evidence="11" id="KW-1185">Reference proteome</keyword>
<dbReference type="PRINTS" id="PR00344">
    <property type="entry name" value="BCTRLSENSOR"/>
</dbReference>
<evidence type="ECO:0000256" key="4">
    <source>
        <dbReference type="ARBA" id="ARBA00022679"/>
    </source>
</evidence>
<dbReference type="InterPro" id="IPR004358">
    <property type="entry name" value="Sig_transdc_His_kin-like_C"/>
</dbReference>
<dbReference type="EMBL" id="JBCITM010000009">
    <property type="protein sequence ID" value="MEN1760884.1"/>
    <property type="molecule type" value="Genomic_DNA"/>
</dbReference>
<keyword evidence="4" id="KW-0808">Transferase</keyword>
<dbReference type="PROSITE" id="PS50109">
    <property type="entry name" value="HIS_KIN"/>
    <property type="match status" value="1"/>
</dbReference>
<keyword evidence="6 10" id="KW-0418">Kinase</keyword>
<dbReference type="PANTHER" id="PTHR43065">
    <property type="entry name" value="SENSOR HISTIDINE KINASE"/>
    <property type="match status" value="1"/>
</dbReference>
<evidence type="ECO:0000313" key="10">
    <source>
        <dbReference type="EMBL" id="MEN1760884.1"/>
    </source>
</evidence>